<gene>
    <name evidence="2" type="ORF">J8F10_07440</name>
</gene>
<organism evidence="2 3">
    <name type="scientific">Gemmata palustris</name>
    <dbReference type="NCBI Taxonomy" id="2822762"/>
    <lineage>
        <taxon>Bacteria</taxon>
        <taxon>Pseudomonadati</taxon>
        <taxon>Planctomycetota</taxon>
        <taxon>Planctomycetia</taxon>
        <taxon>Gemmatales</taxon>
        <taxon>Gemmataceae</taxon>
        <taxon>Gemmata</taxon>
    </lineage>
</organism>
<comment type="caution">
    <text evidence="2">The sequence shown here is derived from an EMBL/GenBank/DDBJ whole genome shotgun (WGS) entry which is preliminary data.</text>
</comment>
<keyword evidence="1" id="KW-0175">Coiled coil</keyword>
<sequence>MPQDKRREELFTLAREFTRRAAWATETAEGWLAELMTRLRTGMGGDKYRALFRSGRELCRMCQSVTEIAGYLWRMTEAVSVPVAEIRDAEGTLSAARQRLTAVENEIASLTRRAGRHFPEMDLERLEKEKQQIAERKVLTPEQSRAAFLKPE</sequence>
<feature type="coiled-coil region" evidence="1">
    <location>
        <begin position="86"/>
        <end position="113"/>
    </location>
</feature>
<evidence type="ECO:0000313" key="2">
    <source>
        <dbReference type="EMBL" id="MBP3955112.1"/>
    </source>
</evidence>
<keyword evidence="3" id="KW-1185">Reference proteome</keyword>
<evidence type="ECO:0000313" key="3">
    <source>
        <dbReference type="Proteomes" id="UP000676565"/>
    </source>
</evidence>
<protein>
    <submittedName>
        <fullName evidence="2">Uncharacterized protein</fullName>
    </submittedName>
</protein>
<dbReference type="Proteomes" id="UP000676565">
    <property type="component" value="Unassembled WGS sequence"/>
</dbReference>
<name>A0ABS5BN50_9BACT</name>
<accession>A0ABS5BN50</accession>
<proteinExistence type="predicted"/>
<dbReference type="EMBL" id="JAGKQQ010000001">
    <property type="protein sequence ID" value="MBP3955112.1"/>
    <property type="molecule type" value="Genomic_DNA"/>
</dbReference>
<evidence type="ECO:0000256" key="1">
    <source>
        <dbReference type="SAM" id="Coils"/>
    </source>
</evidence>
<dbReference type="RefSeq" id="WP_210653208.1">
    <property type="nucleotide sequence ID" value="NZ_JAGKQQ010000001.1"/>
</dbReference>
<reference evidence="2 3" key="1">
    <citation type="submission" date="2021-04" db="EMBL/GenBank/DDBJ databases">
        <authorList>
            <person name="Ivanova A."/>
        </authorList>
    </citation>
    <scope>NUCLEOTIDE SEQUENCE [LARGE SCALE GENOMIC DNA]</scope>
    <source>
        <strain evidence="2 3">G18</strain>
    </source>
</reference>